<dbReference type="Gene3D" id="2.70.98.70">
    <property type="match status" value="1"/>
</dbReference>
<dbReference type="InterPro" id="IPR012480">
    <property type="entry name" value="Hepar_II_III_C"/>
</dbReference>
<evidence type="ECO:0000259" key="2">
    <source>
        <dbReference type="Pfam" id="PF07940"/>
    </source>
</evidence>
<gene>
    <name evidence="3" type="ORF">UFOPK3773_00509</name>
</gene>
<sequence length="630" mass="66356">MVLFSIVLLATTALLAPARPEPAAARIVVRSLAACGATPAVRPLPAVRTSLVRDLTGSALPSAGSLDSTMRPALLAAADQMVARPGPIVGYPGARQPQLVWQLTGSAVRRAIGVLGYAWTVTRQDRYRNALRNKVMLEVVSWPTWGKAELDRAGTASGIAMAYSWLRPWLPAETRKKVVAALRDRMVLPWVCPRGAYHHLALAPPHSNHVTVTAAAVVLASLAILPDDPVTGSAGVASAADVLRRKVTAPQGWGVAGGPTNEGLMYTDYELSALAPLVQTARLTASPEIRLALAGIDGLSSPARWMETCAKLNNPMAEDTEAWYWHIDRASALAGLRSQLGAGSNVGRIYLAEQARSKIAPPVGMAGLVPDGIAALIDLGTPVVPKPPPSRLAYVASPRYGCVNSGASSLYAFLSAVPNQSVFHSHQDLGNVIVMSGEEVVLGDLGRQEYGFSPTPGTLEWRTSSAAHSVVTVEADSGWLEQLPAAAGSIVVTQRSWLRMTAPAALPGVSWKRQVGVGASTVIVADTLAASARRTVVVSFLLHSPAGLVEQASQGVVRFEVPASEGVSASRWSLTLPSEASVTVEPATPPSGYSDSPEPDWYAPWAIVRARVAMGPGETVVLRSRLEPQP</sequence>
<comment type="subcellular location">
    <subcellularLocation>
        <location evidence="1">Cell envelope</location>
    </subcellularLocation>
</comment>
<dbReference type="Pfam" id="PF07940">
    <property type="entry name" value="Hepar_II_III_C"/>
    <property type="match status" value="1"/>
</dbReference>
<organism evidence="3">
    <name type="scientific">freshwater metagenome</name>
    <dbReference type="NCBI Taxonomy" id="449393"/>
    <lineage>
        <taxon>unclassified sequences</taxon>
        <taxon>metagenomes</taxon>
        <taxon>ecological metagenomes</taxon>
    </lineage>
</organism>
<dbReference type="AlphaFoldDB" id="A0A6J7IXQ4"/>
<reference evidence="3" key="1">
    <citation type="submission" date="2020-05" db="EMBL/GenBank/DDBJ databases">
        <authorList>
            <person name="Chiriac C."/>
            <person name="Salcher M."/>
            <person name="Ghai R."/>
            <person name="Kavagutti S V."/>
        </authorList>
    </citation>
    <scope>NUCLEOTIDE SEQUENCE</scope>
</reference>
<protein>
    <submittedName>
        <fullName evidence="3">Unannotated protein</fullName>
    </submittedName>
</protein>
<accession>A0A6J7IXQ4</accession>
<proteinExistence type="predicted"/>
<dbReference type="SUPFAM" id="SSF48230">
    <property type="entry name" value="Chondroitin AC/alginate lyase"/>
    <property type="match status" value="1"/>
</dbReference>
<dbReference type="GO" id="GO:0016829">
    <property type="term" value="F:lyase activity"/>
    <property type="evidence" value="ECO:0007669"/>
    <property type="project" value="InterPro"/>
</dbReference>
<dbReference type="Gene3D" id="1.50.10.100">
    <property type="entry name" value="Chondroitin AC/alginate lyase"/>
    <property type="match status" value="1"/>
</dbReference>
<name>A0A6J7IXQ4_9ZZZZ</name>
<evidence type="ECO:0000313" key="3">
    <source>
        <dbReference type="EMBL" id="CAB4935530.1"/>
    </source>
</evidence>
<feature type="domain" description="Heparinase II/III-like C-terminal" evidence="2">
    <location>
        <begin position="400"/>
        <end position="586"/>
    </location>
</feature>
<dbReference type="InterPro" id="IPR008929">
    <property type="entry name" value="Chondroitin_lyas"/>
</dbReference>
<dbReference type="GO" id="GO:0030313">
    <property type="term" value="C:cell envelope"/>
    <property type="evidence" value="ECO:0007669"/>
    <property type="project" value="UniProtKB-SubCell"/>
</dbReference>
<evidence type="ECO:0000256" key="1">
    <source>
        <dbReference type="ARBA" id="ARBA00004196"/>
    </source>
</evidence>
<dbReference type="EMBL" id="CAFBNF010000036">
    <property type="protein sequence ID" value="CAB4935530.1"/>
    <property type="molecule type" value="Genomic_DNA"/>
</dbReference>